<organism evidence="2">
    <name type="scientific">Acididesulfobacillus acetoxydans</name>
    <dbReference type="NCBI Taxonomy" id="1561005"/>
    <lineage>
        <taxon>Bacteria</taxon>
        <taxon>Bacillati</taxon>
        <taxon>Bacillota</taxon>
        <taxon>Clostridia</taxon>
        <taxon>Eubacteriales</taxon>
        <taxon>Peptococcaceae</taxon>
        <taxon>Acididesulfobacillus</taxon>
    </lineage>
</organism>
<reference evidence="2" key="2">
    <citation type="submission" date="2020-01" db="EMBL/GenBank/DDBJ databases">
        <authorList>
            <person name="Hornung B."/>
        </authorList>
    </citation>
    <scope>NUCLEOTIDE SEQUENCE</scope>
    <source>
        <strain evidence="2">PacBioINE</strain>
    </source>
</reference>
<dbReference type="EMBL" id="LR746496">
    <property type="protein sequence ID" value="CAA7602264.1"/>
    <property type="molecule type" value="Genomic_DNA"/>
</dbReference>
<dbReference type="AlphaFoldDB" id="A0A8S0WPY7"/>
<dbReference type="InterPro" id="IPR008302">
    <property type="entry name" value="NamZ"/>
</dbReference>
<dbReference type="Gene3D" id="3.40.50.12170">
    <property type="entry name" value="Uncharacterised protein PF07075, DUF1343"/>
    <property type="match status" value="1"/>
</dbReference>
<evidence type="ECO:0000313" key="4">
    <source>
        <dbReference type="Proteomes" id="UP001071230"/>
    </source>
</evidence>
<protein>
    <recommendedName>
        <fullName evidence="1">Peptidoglycan beta-N-acetylmuramidase NamZ N-terminal domain-containing protein</fullName>
    </recommendedName>
</protein>
<dbReference type="RefSeq" id="WP_240985663.1">
    <property type="nucleotide sequence ID" value="NZ_CDGJ01000058.1"/>
</dbReference>
<proteinExistence type="predicted"/>
<dbReference type="GO" id="GO:0033922">
    <property type="term" value="F:peptidoglycan beta-N-acetylmuramidase activity"/>
    <property type="evidence" value="ECO:0007669"/>
    <property type="project" value="InterPro"/>
</dbReference>
<dbReference type="Pfam" id="PF07075">
    <property type="entry name" value="NamZ_N"/>
    <property type="match status" value="1"/>
</dbReference>
<dbReference type="KEGG" id="aacx:DEACI_2937"/>
<name>A0A8S0WPY7_9FIRM</name>
<dbReference type="Proteomes" id="UP001071230">
    <property type="component" value="Unassembled WGS sequence"/>
</dbReference>
<dbReference type="EMBL" id="CDGJ01000058">
    <property type="protein sequence ID" value="CEJ07518.1"/>
    <property type="molecule type" value="Genomic_DNA"/>
</dbReference>
<dbReference type="Proteomes" id="UP000836597">
    <property type="component" value="Chromosome"/>
</dbReference>
<evidence type="ECO:0000259" key="1">
    <source>
        <dbReference type="Pfam" id="PF07075"/>
    </source>
</evidence>
<reference evidence="3" key="1">
    <citation type="submission" date="2014-11" db="EMBL/GenBank/DDBJ databases">
        <authorList>
            <person name="Hornung B.V."/>
        </authorList>
    </citation>
    <scope>NUCLEOTIDE SEQUENCE</scope>
    <source>
        <strain evidence="3">INE</strain>
    </source>
</reference>
<dbReference type="PANTHER" id="PTHR42915:SF1">
    <property type="entry name" value="PEPTIDOGLYCAN BETA-N-ACETYLMURAMIDASE NAMZ"/>
    <property type="match status" value="1"/>
</dbReference>
<evidence type="ECO:0000313" key="2">
    <source>
        <dbReference type="EMBL" id="CAA7602264.1"/>
    </source>
</evidence>
<gene>
    <name evidence="3" type="ORF">DEACI_1984</name>
    <name evidence="2" type="ORF">DEACI_2937</name>
</gene>
<feature type="domain" description="Peptidoglycan beta-N-acetylmuramidase NamZ N-terminal" evidence="1">
    <location>
        <begin position="23"/>
        <end position="113"/>
    </location>
</feature>
<sequence>MMVRLGIEELLSKRADLLYGKRVGLVANYAVTHAGFQPAKRILEESAGWRLSKLFGPEHGVKNCAQEGERVDTSVDEATGLPAISLYGPNKKPTPEMLEDLDVLVVDLHDIGCFEFLNNDGPGRPFIDLLAGGSQLREFIQQGRALAYLMESAEQLGAFNREVRQFEIYKN</sequence>
<evidence type="ECO:0000313" key="3">
    <source>
        <dbReference type="EMBL" id="CEJ07518.1"/>
    </source>
</evidence>
<keyword evidence="4" id="KW-1185">Reference proteome</keyword>
<dbReference type="PANTHER" id="PTHR42915">
    <property type="entry name" value="HYPOTHETICAL 460 KDA PROTEIN IN FEUA-SIGW INTERGENIC REGION [PRECURSOR]"/>
    <property type="match status" value="1"/>
</dbReference>
<dbReference type="InterPro" id="IPR048502">
    <property type="entry name" value="NamZ_N"/>
</dbReference>
<accession>A0A8S0WPY7</accession>